<evidence type="ECO:0000256" key="1">
    <source>
        <dbReference type="SAM" id="MobiDB-lite"/>
    </source>
</evidence>
<keyword evidence="2" id="KW-0472">Membrane</keyword>
<dbReference type="Proteomes" id="UP001225605">
    <property type="component" value="Unassembled WGS sequence"/>
</dbReference>
<feature type="transmembrane region" description="Helical" evidence="2">
    <location>
        <begin position="12"/>
        <end position="29"/>
    </location>
</feature>
<proteinExistence type="predicted"/>
<reference evidence="3 4" key="1">
    <citation type="submission" date="2017-06" db="EMBL/GenBank/DDBJ databases">
        <title>Cultured bacterium strain Saccharothrix yanglingensis Hhs.015.</title>
        <authorList>
            <person name="Xia Y."/>
        </authorList>
    </citation>
    <scope>NUCLEOTIDE SEQUENCE [LARGE SCALE GENOMIC DNA]</scope>
    <source>
        <strain evidence="3 4">Hhs.015</strain>
    </source>
</reference>
<gene>
    <name evidence="3" type="ORF">CKY47_21810</name>
</gene>
<dbReference type="RefSeq" id="WP_306747846.1">
    <property type="nucleotide sequence ID" value="NZ_NSDM01000009.1"/>
</dbReference>
<name>A0ABU0X387_9PSEU</name>
<organism evidence="3 4">
    <name type="scientific">Saccharothrix yanglingensis</name>
    <dbReference type="NCBI Taxonomy" id="659496"/>
    <lineage>
        <taxon>Bacteria</taxon>
        <taxon>Bacillati</taxon>
        <taxon>Actinomycetota</taxon>
        <taxon>Actinomycetes</taxon>
        <taxon>Pseudonocardiales</taxon>
        <taxon>Pseudonocardiaceae</taxon>
        <taxon>Saccharothrix</taxon>
    </lineage>
</organism>
<evidence type="ECO:0000313" key="3">
    <source>
        <dbReference type="EMBL" id="MDQ2586583.1"/>
    </source>
</evidence>
<evidence type="ECO:0000313" key="4">
    <source>
        <dbReference type="Proteomes" id="UP001225605"/>
    </source>
</evidence>
<evidence type="ECO:0000256" key="2">
    <source>
        <dbReference type="SAM" id="Phobius"/>
    </source>
</evidence>
<protein>
    <submittedName>
        <fullName evidence="3">Uncharacterized protein</fullName>
    </submittedName>
</protein>
<dbReference type="EMBL" id="NSDM01000009">
    <property type="protein sequence ID" value="MDQ2586583.1"/>
    <property type="molecule type" value="Genomic_DNA"/>
</dbReference>
<keyword evidence="2" id="KW-0812">Transmembrane</keyword>
<sequence>MAGSASRKFGRIDPFILFLVVPMLLIAGVMVWGGLAWVGGVVVVFALLVLLLDSWTNRPLPFEVPEDDYDYDEPPHQGGRRY</sequence>
<keyword evidence="4" id="KW-1185">Reference proteome</keyword>
<feature type="region of interest" description="Disordered" evidence="1">
    <location>
        <begin position="59"/>
        <end position="82"/>
    </location>
</feature>
<comment type="caution">
    <text evidence="3">The sequence shown here is derived from an EMBL/GenBank/DDBJ whole genome shotgun (WGS) entry which is preliminary data.</text>
</comment>
<accession>A0ABU0X387</accession>
<keyword evidence="2" id="KW-1133">Transmembrane helix</keyword>